<protein>
    <submittedName>
        <fullName evidence="3">TTC16 protein</fullName>
    </submittedName>
</protein>
<dbReference type="Proteomes" id="UP000838412">
    <property type="component" value="Chromosome 8"/>
</dbReference>
<dbReference type="OrthoDB" id="1926212at2759"/>
<feature type="region of interest" description="Disordered" evidence="2">
    <location>
        <begin position="467"/>
        <end position="499"/>
    </location>
</feature>
<sequence>MSSSDNVNGADDGGTPTDGKESDDSSHQAQENNERGTDVAAEVETKSKEDDTITENSAVPRNDDAEAKETSTTNDSQTAVSPPEAAVEEQVKETMPSPIPAEGMTTSEIDSPKVEEHGEEKQEEGISQDTEQTKDTDTGEQISIAANENEAGEKQNITVDTDGGKSAEEISIEETDQGNVANVERTDSADKVDETAKTRDEIVAETNGDNAAKEEMATQEIPVKQEEESGHPKDQEEVEQAISQTISKTISEHLDSARGPGTVEGQAPSEQQTTSTEGQSDVEKETTAVTSENATAKEAESQPESVKPEAHSDDMKVNSQADTSITEERKTDAQSEESQTQRPQTGGNEQKEAGEPEKSVSPTTVGSEELISGADDQSRPQTGDANIFLSPSQSSIPIPMQSVSPRLESGLDTALPDDPQTGRAESAMTESSFFSVTPFDMRPYVPTPTPDIIQDYKIPTPEVATTPALSEGMSRQLRRSSEMLSSRESERAALDSQDAKKFDLSGEGIDEEEEITEDKHNVSPEPSEVFTTAVSEETIQEAMGRQHHQMGEGVLGMWGHLSKQPFGDVIGTKSLEHYYRGIQCAKDGKFEDALVAFSKAINLRPQDADAYVQRGEIYLWMCDFQSAILNYKKACTIRINSSELYSRLAFIYYFQGQTFFDQQLYAEALESFTRAAEIRPDVIGYHTRSVACLAALHRYGECLALVNQRLEEERDNADLYVMRARLHELFRNSTLCYYDVKDALSLDPEQPEAQAMFTKLEKKAEDYHNHACQLSINGKSNEALQKISMAIETNPSIPEFHVLRGATHRRLGDFNSAIDDYLLALDKTDHNEQDPTYMEGQRQLLLTYNDFAVECFQKGFYDEAIILLNKAIKGEKREKGLYINRGDCFFRQGDLHFALADYHQALELDPEDWAVRSRIAVVHSEFGVLDYEERNYQESETRFSLAIQNNPKVARFYVYRARARYMMENIRGAREDILMSLHLDPSSDEILSILSRLFPGKSVGEVMKSKAAKAAKLTLDQMLYMAAAPSHRLPPVDRSHSAPELSLAVDSSDNTTDKGVQVSEEPYVLKDMPKKKKSLVKGPFPGTKVKRPPILPDLKMCMEERDFHLQIAKGKKKITIGLKKVLKERKSLKYKGSRLRRLPPPTRTKSAESNEPSVSQWRNIQPKVGLGLLDG</sequence>
<dbReference type="PROSITE" id="PS50005">
    <property type="entry name" value="TPR"/>
    <property type="match status" value="4"/>
</dbReference>
<feature type="compositionally biased region" description="Basic and acidic residues" evidence="2">
    <location>
        <begin position="223"/>
        <end position="235"/>
    </location>
</feature>
<keyword evidence="1" id="KW-0802">TPR repeat</keyword>
<dbReference type="PANTHER" id="PTHR45153">
    <property type="entry name" value="TETRATRICOPEPTIDE REPEAT PROTEIN 16"/>
    <property type="match status" value="1"/>
</dbReference>
<feature type="compositionally biased region" description="Basic and acidic residues" evidence="2">
    <location>
        <begin position="18"/>
        <end position="51"/>
    </location>
</feature>
<dbReference type="InterPro" id="IPR019734">
    <property type="entry name" value="TPR_rpt"/>
</dbReference>
<dbReference type="Pfam" id="PF13414">
    <property type="entry name" value="TPR_11"/>
    <property type="match status" value="1"/>
</dbReference>
<feature type="region of interest" description="Disordered" evidence="2">
    <location>
        <begin position="1"/>
        <end position="429"/>
    </location>
</feature>
<feature type="compositionally biased region" description="Polar residues" evidence="2">
    <location>
        <begin position="268"/>
        <end position="279"/>
    </location>
</feature>
<organism evidence="3 4">
    <name type="scientific">Branchiostoma lanceolatum</name>
    <name type="common">Common lancelet</name>
    <name type="synonym">Amphioxus lanceolatum</name>
    <dbReference type="NCBI Taxonomy" id="7740"/>
    <lineage>
        <taxon>Eukaryota</taxon>
        <taxon>Metazoa</taxon>
        <taxon>Chordata</taxon>
        <taxon>Cephalochordata</taxon>
        <taxon>Leptocardii</taxon>
        <taxon>Amphioxiformes</taxon>
        <taxon>Branchiostomatidae</taxon>
        <taxon>Branchiostoma</taxon>
    </lineage>
</organism>
<proteinExistence type="predicted"/>
<name>A0A8K0ABG4_BRALA</name>
<dbReference type="AlphaFoldDB" id="A0A8K0ABG4"/>
<dbReference type="InterPro" id="IPR011990">
    <property type="entry name" value="TPR-like_helical_dom_sf"/>
</dbReference>
<feature type="compositionally biased region" description="Polar residues" evidence="2">
    <location>
        <begin position="336"/>
        <end position="348"/>
    </location>
</feature>
<feature type="repeat" description="TPR" evidence="1">
    <location>
        <begin position="608"/>
        <end position="641"/>
    </location>
</feature>
<reference evidence="3" key="1">
    <citation type="submission" date="2022-01" db="EMBL/GenBank/DDBJ databases">
        <authorList>
            <person name="Braso-Vives M."/>
        </authorList>
    </citation>
    <scope>NUCLEOTIDE SEQUENCE</scope>
</reference>
<dbReference type="EMBL" id="OV696693">
    <property type="protein sequence ID" value="CAH1272206.1"/>
    <property type="molecule type" value="Genomic_DNA"/>
</dbReference>
<feature type="compositionally biased region" description="Basic and acidic residues" evidence="2">
    <location>
        <begin position="184"/>
        <end position="202"/>
    </location>
</feature>
<dbReference type="SMART" id="SM00028">
    <property type="entry name" value="TPR"/>
    <property type="match status" value="10"/>
</dbReference>
<dbReference type="Gene3D" id="1.25.40.10">
    <property type="entry name" value="Tetratricopeptide repeat domain"/>
    <property type="match status" value="5"/>
</dbReference>
<feature type="compositionally biased region" description="Basic and acidic residues" evidence="2">
    <location>
        <begin position="349"/>
        <end position="358"/>
    </location>
</feature>
<evidence type="ECO:0000256" key="1">
    <source>
        <dbReference type="PROSITE-ProRule" id="PRU00339"/>
    </source>
</evidence>
<feature type="compositionally biased region" description="Polar residues" evidence="2">
    <location>
        <begin position="1151"/>
        <end position="1160"/>
    </location>
</feature>
<dbReference type="Pfam" id="PF00515">
    <property type="entry name" value="TPR_1"/>
    <property type="match status" value="1"/>
</dbReference>
<dbReference type="PANTHER" id="PTHR45153:SF1">
    <property type="entry name" value="TETRATRICOPEPTIDE REPEAT PROTEIN 16"/>
    <property type="match status" value="1"/>
</dbReference>
<dbReference type="Pfam" id="PF13181">
    <property type="entry name" value="TPR_8"/>
    <property type="match status" value="1"/>
</dbReference>
<evidence type="ECO:0000313" key="4">
    <source>
        <dbReference type="Proteomes" id="UP000838412"/>
    </source>
</evidence>
<accession>A0A8K0ABG4</accession>
<feature type="compositionally biased region" description="Basic and acidic residues" evidence="2">
    <location>
        <begin position="295"/>
        <end position="316"/>
    </location>
</feature>
<feature type="compositionally biased region" description="Basic and acidic residues" evidence="2">
    <location>
        <begin position="110"/>
        <end position="124"/>
    </location>
</feature>
<feature type="compositionally biased region" description="Low complexity" evidence="2">
    <location>
        <begin position="390"/>
        <end position="405"/>
    </location>
</feature>
<evidence type="ECO:0000256" key="2">
    <source>
        <dbReference type="SAM" id="MobiDB-lite"/>
    </source>
</evidence>
<evidence type="ECO:0000313" key="3">
    <source>
        <dbReference type="EMBL" id="CAH1272206.1"/>
    </source>
</evidence>
<feature type="compositionally biased region" description="Basic and acidic residues" evidence="2">
    <location>
        <begin position="479"/>
        <end position="499"/>
    </location>
</feature>
<feature type="compositionally biased region" description="Polar residues" evidence="2">
    <location>
        <begin position="70"/>
        <end position="80"/>
    </location>
</feature>
<gene>
    <name evidence="3" type="primary">TTC16</name>
    <name evidence="3" type="ORF">BLAG_LOCUS23910</name>
</gene>
<keyword evidence="4" id="KW-1185">Reference proteome</keyword>
<dbReference type="SUPFAM" id="SSF48452">
    <property type="entry name" value="TPR-like"/>
    <property type="match status" value="2"/>
</dbReference>
<feature type="repeat" description="TPR" evidence="1">
    <location>
        <begin position="879"/>
        <end position="912"/>
    </location>
</feature>
<feature type="repeat" description="TPR" evidence="1">
    <location>
        <begin position="649"/>
        <end position="682"/>
    </location>
</feature>
<feature type="repeat" description="TPR" evidence="1">
    <location>
        <begin position="574"/>
        <end position="607"/>
    </location>
</feature>
<feature type="region of interest" description="Disordered" evidence="2">
    <location>
        <begin position="1138"/>
        <end position="1160"/>
    </location>
</feature>